<keyword evidence="2" id="KW-0732">Signal</keyword>
<feature type="chain" id="PRO_5027083043" evidence="2">
    <location>
        <begin position="26"/>
        <end position="116"/>
    </location>
</feature>
<proteinExistence type="predicted"/>
<dbReference type="EMBL" id="CADCVT010000332">
    <property type="protein sequence ID" value="CAA9522807.1"/>
    <property type="molecule type" value="Genomic_DNA"/>
</dbReference>
<sequence>MLNRTTLGTTLTIAALAIGAPSAFAAPYTEDGKTVCNEAAWVSQGGTLDALDGDPFPHPARFQRNLHAHRGNGAGLINAAGKSPALALCQEVDIPTDGGGGGDGTGGGGDGTGGNT</sequence>
<evidence type="ECO:0000256" key="2">
    <source>
        <dbReference type="SAM" id="SignalP"/>
    </source>
</evidence>
<protein>
    <submittedName>
        <fullName evidence="3">Uncharacterized protein</fullName>
    </submittedName>
</protein>
<feature type="region of interest" description="Disordered" evidence="1">
    <location>
        <begin position="92"/>
        <end position="116"/>
    </location>
</feature>
<evidence type="ECO:0000256" key="1">
    <source>
        <dbReference type="SAM" id="MobiDB-lite"/>
    </source>
</evidence>
<dbReference type="AlphaFoldDB" id="A0A6J4THP6"/>
<gene>
    <name evidence="3" type="ORF">AVDCRST_MAG85-2995</name>
</gene>
<organism evidence="3">
    <name type="scientific">uncultured Solirubrobacteraceae bacterium</name>
    <dbReference type="NCBI Taxonomy" id="1162706"/>
    <lineage>
        <taxon>Bacteria</taxon>
        <taxon>Bacillati</taxon>
        <taxon>Actinomycetota</taxon>
        <taxon>Thermoleophilia</taxon>
        <taxon>Solirubrobacterales</taxon>
        <taxon>Solirubrobacteraceae</taxon>
        <taxon>environmental samples</taxon>
    </lineage>
</organism>
<name>A0A6J4THP6_9ACTN</name>
<feature type="compositionally biased region" description="Gly residues" evidence="1">
    <location>
        <begin position="97"/>
        <end position="116"/>
    </location>
</feature>
<feature type="signal peptide" evidence="2">
    <location>
        <begin position="1"/>
        <end position="25"/>
    </location>
</feature>
<accession>A0A6J4THP6</accession>
<reference evidence="3" key="1">
    <citation type="submission" date="2020-02" db="EMBL/GenBank/DDBJ databases">
        <authorList>
            <person name="Meier V. D."/>
        </authorList>
    </citation>
    <scope>NUCLEOTIDE SEQUENCE</scope>
    <source>
        <strain evidence="3">AVDCRST_MAG85</strain>
    </source>
</reference>
<evidence type="ECO:0000313" key="3">
    <source>
        <dbReference type="EMBL" id="CAA9522807.1"/>
    </source>
</evidence>